<dbReference type="InterPro" id="IPR051396">
    <property type="entry name" value="Bact_Antivir_Def_Nuclease"/>
</dbReference>
<sequence length="456" mass="52696">MKSFRLKNIKGFIDTGEIEIKPITVFVGENGSGKSSISRFPLVLKQTFIDATSVPVLFYGSSIDYGNYEDVVYNHRKGEAIEFEVVFSYNEFRRSSLRPLIVQDQFDKFMDSDMILKTSIAHKDGKLVVNEFVLSLTSREEPIVEFTSNDYTSNLIFNINGYEEHLIDPNEYFFDKFIPDIRCMLDTSNTEKVNNPKYNSNLELASQICNTLQNYFSMLANKIFYIDSLRKTPERYYRYTDSVVDSVGKCGEYTSVILGQDYRHGKSIINKVSDWLSTYMNFSLDIEDLEGQLFKIMIRDLKTNARNNIVDMGQGLSQLIPILVQTFIIKNNKECSRISRTPNFTVVEQPELYLHPSAQDCLADLFVETIKNNNESFLIETHSEHMIRRLIKLMDDGILANDQIAIYLTEKDYSGDNKIRKLNMNEFEKVASWTKDSFLKGSLETDEQKVISLKRK</sequence>
<evidence type="ECO:0000259" key="1">
    <source>
        <dbReference type="Pfam" id="PF13175"/>
    </source>
</evidence>
<dbReference type="InterPro" id="IPR014592">
    <property type="entry name" value="P-loop_UCP034888"/>
</dbReference>
<accession>A0A4U7JJ53</accession>
<dbReference type="OrthoDB" id="308933at2"/>
<protein>
    <submittedName>
        <fullName evidence="2">AAA family ATPase</fullName>
    </submittedName>
</protein>
<dbReference type="KEGG" id="rher:EHE19_008925"/>
<dbReference type="PANTHER" id="PTHR43581">
    <property type="entry name" value="ATP/GTP PHOSPHATASE"/>
    <property type="match status" value="1"/>
</dbReference>
<keyword evidence="3" id="KW-1185">Reference proteome</keyword>
<dbReference type="Proteomes" id="UP000306409">
    <property type="component" value="Chromosome"/>
</dbReference>
<proteinExistence type="predicted"/>
<dbReference type="EMBL" id="CP061336">
    <property type="protein sequence ID" value="QNU68503.1"/>
    <property type="molecule type" value="Genomic_DNA"/>
</dbReference>
<feature type="domain" description="Endonuclease GajA/Old nuclease/RecF-like AAA" evidence="1">
    <location>
        <begin position="1"/>
        <end position="387"/>
    </location>
</feature>
<dbReference type="InterPro" id="IPR027417">
    <property type="entry name" value="P-loop_NTPase"/>
</dbReference>
<evidence type="ECO:0000313" key="3">
    <source>
        <dbReference type="Proteomes" id="UP000306409"/>
    </source>
</evidence>
<dbReference type="RefSeq" id="WP_137696268.1">
    <property type="nucleotide sequence ID" value="NZ_CP061336.1"/>
</dbReference>
<gene>
    <name evidence="2" type="ORF">EHE19_008925</name>
</gene>
<dbReference type="Pfam" id="PF13175">
    <property type="entry name" value="AAA_15"/>
    <property type="match status" value="1"/>
</dbReference>
<organism evidence="2 3">
    <name type="scientific">Ruminiclostridium herbifermentans</name>
    <dbReference type="NCBI Taxonomy" id="2488810"/>
    <lineage>
        <taxon>Bacteria</taxon>
        <taxon>Bacillati</taxon>
        <taxon>Bacillota</taxon>
        <taxon>Clostridia</taxon>
        <taxon>Eubacteriales</taxon>
        <taxon>Oscillospiraceae</taxon>
        <taxon>Ruminiclostridium</taxon>
    </lineage>
</organism>
<evidence type="ECO:0000313" key="2">
    <source>
        <dbReference type="EMBL" id="QNU68503.1"/>
    </source>
</evidence>
<reference evidence="2 3" key="1">
    <citation type="submission" date="2020-09" db="EMBL/GenBank/DDBJ databases">
        <title>Characterization and genome sequencing of Ruminiclostridium sp. nov. MA18.</title>
        <authorList>
            <person name="Rettenmaier R."/>
            <person name="Kowollik M.-L."/>
            <person name="Liebl W."/>
            <person name="Zverlov V."/>
        </authorList>
    </citation>
    <scope>NUCLEOTIDE SEQUENCE [LARGE SCALE GENOMIC DNA]</scope>
    <source>
        <strain evidence="2 3">MA18</strain>
    </source>
</reference>
<dbReference type="AlphaFoldDB" id="A0A4U7JJ53"/>
<dbReference type="PANTHER" id="PTHR43581:SF2">
    <property type="entry name" value="EXCINUCLEASE ATPASE SUBUNIT"/>
    <property type="match status" value="1"/>
</dbReference>
<dbReference type="InterPro" id="IPR041685">
    <property type="entry name" value="AAA_GajA/Old/RecF-like"/>
</dbReference>
<dbReference type="SUPFAM" id="SSF52540">
    <property type="entry name" value="P-loop containing nucleoside triphosphate hydrolases"/>
    <property type="match status" value="1"/>
</dbReference>
<name>A0A4U7JJ53_9FIRM</name>
<dbReference type="PIRSF" id="PIRSF034888">
    <property type="entry name" value="P-loop_UCP034888"/>
    <property type="match status" value="1"/>
</dbReference>
<dbReference type="Gene3D" id="3.40.50.300">
    <property type="entry name" value="P-loop containing nucleotide triphosphate hydrolases"/>
    <property type="match status" value="1"/>
</dbReference>